<gene>
    <name evidence="1" type="ORF">ACD661_01440</name>
</gene>
<evidence type="ECO:0000313" key="2">
    <source>
        <dbReference type="Proteomes" id="UP001615550"/>
    </source>
</evidence>
<organism evidence="1 2">
    <name type="scientific">Legionella lytica</name>
    <dbReference type="NCBI Taxonomy" id="96232"/>
    <lineage>
        <taxon>Bacteria</taxon>
        <taxon>Pseudomonadati</taxon>
        <taxon>Pseudomonadota</taxon>
        <taxon>Gammaproteobacteria</taxon>
        <taxon>Legionellales</taxon>
        <taxon>Legionellaceae</taxon>
        <taxon>Legionella</taxon>
    </lineage>
</organism>
<sequence>MNEQYTASVYCGEEQIANQAGNDIDGLYTWMLTQASSHIGNIHGEIVDNQTQKVIRTFRKSAIE</sequence>
<reference evidence="1 2" key="1">
    <citation type="submission" date="2024-08" db="EMBL/GenBank/DDBJ databases">
        <title>Draft Genome Sequence of Legionella lytica strain DSB2004, Isolated From a Fire Sprinkler System.</title>
        <authorList>
            <person name="Everhart A.D."/>
            <person name="Kidane D.T."/>
            <person name="Farone A.L."/>
            <person name="Farone M.B."/>
        </authorList>
    </citation>
    <scope>NUCLEOTIDE SEQUENCE [LARGE SCALE GENOMIC DNA]</scope>
    <source>
        <strain evidence="1 2">DSB2004</strain>
    </source>
</reference>
<proteinExistence type="predicted"/>
<protein>
    <submittedName>
        <fullName evidence="1">Uncharacterized protein</fullName>
    </submittedName>
</protein>
<keyword evidence="2" id="KW-1185">Reference proteome</keyword>
<name>A0ABW8D3D6_9GAMM</name>
<dbReference type="Proteomes" id="UP001615550">
    <property type="component" value="Unassembled WGS sequence"/>
</dbReference>
<dbReference type="EMBL" id="JBGORX010000001">
    <property type="protein sequence ID" value="MFJ1267213.1"/>
    <property type="molecule type" value="Genomic_DNA"/>
</dbReference>
<accession>A0ABW8D3D6</accession>
<dbReference type="RefSeq" id="WP_400185785.1">
    <property type="nucleotide sequence ID" value="NZ_JBGORX010000001.1"/>
</dbReference>
<comment type="caution">
    <text evidence="1">The sequence shown here is derived from an EMBL/GenBank/DDBJ whole genome shotgun (WGS) entry which is preliminary data.</text>
</comment>
<evidence type="ECO:0000313" key="1">
    <source>
        <dbReference type="EMBL" id="MFJ1267213.1"/>
    </source>
</evidence>